<dbReference type="Proteomes" id="UP000016985">
    <property type="component" value="Unassembled WGS sequence"/>
</dbReference>
<dbReference type="AlphaFoldDB" id="U2YDW7"/>
<sequence>MAKKYFKENFHIFLFLLIVILLMGPILSVVLSFISRYLNPKLGDWLSFYGSIFGIVISVLVIHFQISREKYKDLLKYRPEFILSYDYQLIKSNCKIYFDDKYWYYLVKNNQKNKFVEANSFEKVYAEKNKRDKILSIEIVNVQPVFNLHIIFGENSSCEIIPKLDVDQRIYVVSKAHQNEIQTHLLGEKADFKHVPQQVTIYYTTLAGEVNRYIYQIDKGYCNIIKKSYSIKYPKASETPRLCDYFLSK</sequence>
<gene>
    <name evidence="2" type="ORF">ANG5_1785</name>
</gene>
<keyword evidence="1" id="KW-1133">Transmembrane helix</keyword>
<proteinExistence type="predicted"/>
<dbReference type="RefSeq" id="WP_022525721.1">
    <property type="nucleotide sequence ID" value="NZ_BASX01000018.1"/>
</dbReference>
<keyword evidence="1" id="KW-0812">Transmembrane</keyword>
<comment type="caution">
    <text evidence="2">The sequence shown here is derived from an EMBL/GenBank/DDBJ whole genome shotgun (WGS) entry which is preliminary data.</text>
</comment>
<feature type="transmembrane region" description="Helical" evidence="1">
    <location>
        <begin position="12"/>
        <end position="34"/>
    </location>
</feature>
<organism evidence="2 3">
    <name type="scientific">Streptococcus constellatus subsp. pharyngis SK1060 = CCUG 46377</name>
    <dbReference type="NCBI Taxonomy" id="1035184"/>
    <lineage>
        <taxon>Bacteria</taxon>
        <taxon>Bacillati</taxon>
        <taxon>Bacillota</taxon>
        <taxon>Bacilli</taxon>
        <taxon>Lactobacillales</taxon>
        <taxon>Streptococcaceae</taxon>
        <taxon>Streptococcus</taxon>
        <taxon>Streptococcus anginosus group</taxon>
    </lineage>
</organism>
<evidence type="ECO:0000313" key="3">
    <source>
        <dbReference type="Proteomes" id="UP000016985"/>
    </source>
</evidence>
<accession>U2YDW7</accession>
<keyword evidence="3" id="KW-1185">Reference proteome</keyword>
<protein>
    <submittedName>
        <fullName evidence="2">Uncharacterized protein</fullName>
    </submittedName>
</protein>
<name>U2YDW7_STRCV</name>
<evidence type="ECO:0000256" key="1">
    <source>
        <dbReference type="SAM" id="Phobius"/>
    </source>
</evidence>
<reference evidence="2 3" key="1">
    <citation type="submission" date="2013-09" db="EMBL/GenBank/DDBJ databases">
        <title>Genome Sequences of seven clinical isolates and type strains of anginosus group streptococci.</title>
        <authorList>
            <person name="Maruyama F."/>
            <person name="Sakurai A."/>
            <person name="Ogura Y."/>
            <person name="Homma H."/>
            <person name="Takahashi N."/>
            <person name="Ohtsubo Y."/>
            <person name="Hoshino T."/>
            <person name="Okahashi N."/>
            <person name="Nakagawa I."/>
            <person name="Kimura S."/>
            <person name="Fujiwara T."/>
            <person name="Hayashi T."/>
            <person name="Shintani S."/>
        </authorList>
    </citation>
    <scope>NUCLEOTIDE SEQUENCE [LARGE SCALE GENOMIC DNA]</scope>
    <source>
        <strain evidence="3">CCUG46377</strain>
    </source>
</reference>
<evidence type="ECO:0000313" key="2">
    <source>
        <dbReference type="EMBL" id="GAD45257.1"/>
    </source>
</evidence>
<keyword evidence="1" id="KW-0472">Membrane</keyword>
<dbReference type="EMBL" id="BASX01000018">
    <property type="protein sequence ID" value="GAD45257.1"/>
    <property type="molecule type" value="Genomic_DNA"/>
</dbReference>
<feature type="transmembrane region" description="Helical" evidence="1">
    <location>
        <begin position="46"/>
        <end position="66"/>
    </location>
</feature>